<dbReference type="KEGG" id="acip:CBP36_20060"/>
<dbReference type="EMBL" id="CP021367">
    <property type="protein sequence ID" value="ART61264.1"/>
    <property type="molecule type" value="Genomic_DNA"/>
</dbReference>
<protein>
    <recommendedName>
        <fullName evidence="2">DotM C-terminal cytoplasmic domain-containing protein</fullName>
    </recommendedName>
</protein>
<proteinExistence type="predicted"/>
<geneLocation type="plasmid" evidence="3 4">
    <name>pACP4.1</name>
</geneLocation>
<feature type="transmembrane region" description="Helical" evidence="1">
    <location>
        <begin position="16"/>
        <end position="34"/>
    </location>
</feature>
<keyword evidence="1" id="KW-0812">Transmembrane</keyword>
<dbReference type="NCBIfam" id="NF033890">
    <property type="entry name" value="DotM_IcmP_IVB"/>
    <property type="match status" value="1"/>
</dbReference>
<sequence>MAKQNKSSENDQEGSLLFIGIGILIFVVGTWMLFGEQVSSLFGILRKYQLIPFALFFENASQLRQKLIVLNGGGLDFSNTVAMLNKTGEYVRWLYMPILFVLGFTLLNKSVRGKFQKRHTMATLAKQESAVWPEIMPVVGKHSQLVDGDQSAGPYAVAMTEWEFAEKHKLASRTDQKGKRGNNLDREKAREVFVKQLGPRWKGVNYLPRHTQALYAAFVLYAIGNTSEGLRCLRLMSKTFAAKGIKGMDTSFIEPVLKEHGDNPLVKKVLDQHAYVFPVMATMLQIARTGVVASPLFIWLKTVDRRLWYTLNNVGRDAFHVECAGIAAHWLYEKTLNDSCPQPMVEKAIDGLAEALDAFIEDDGDDRMFY</sequence>
<evidence type="ECO:0000313" key="4">
    <source>
        <dbReference type="Proteomes" id="UP000194440"/>
    </source>
</evidence>
<dbReference type="Pfam" id="PF23127">
    <property type="entry name" value="DotM_C"/>
    <property type="match status" value="1"/>
</dbReference>
<dbReference type="InterPro" id="IPR056464">
    <property type="entry name" value="DotM_C"/>
</dbReference>
<accession>A0A240UID1</accession>
<reference evidence="3" key="1">
    <citation type="submission" date="2017-05" db="EMBL/GenBank/DDBJ databases">
        <title>Polyphasic characterization of four soil-derived phenanthrene-degrading Acidovorax strains and proposal of Acidovorax phenanthrenivorans sp. nov.</title>
        <authorList>
            <person name="Singleton D."/>
            <person name="Lee J."/>
            <person name="Dickey A.N."/>
            <person name="Stroud A."/>
            <person name="Scholl E.H."/>
            <person name="Wright F.A."/>
            <person name="Aitken M.D."/>
        </authorList>
    </citation>
    <scope>NUCLEOTIDE SEQUENCE</scope>
    <source>
        <strain evidence="3">P4</strain>
        <plasmid evidence="3">pACP4.1</plasmid>
    </source>
</reference>
<dbReference type="KEGG" id="acis:CBP35_20040"/>
<evidence type="ECO:0000259" key="2">
    <source>
        <dbReference type="Pfam" id="PF23127"/>
    </source>
</evidence>
<dbReference type="AlphaFoldDB" id="A0A240UID1"/>
<dbReference type="RefSeq" id="WP_086929034.1">
    <property type="nucleotide sequence ID" value="NZ_CP021363.1"/>
</dbReference>
<feature type="transmembrane region" description="Helical" evidence="1">
    <location>
        <begin position="93"/>
        <end position="111"/>
    </location>
</feature>
<dbReference type="InterPro" id="IPR049921">
    <property type="entry name" value="DotM-like"/>
</dbReference>
<gene>
    <name evidence="3" type="ORF">CBP36_20060</name>
</gene>
<keyword evidence="4" id="KW-1185">Reference proteome</keyword>
<keyword evidence="3" id="KW-0614">Plasmid</keyword>
<keyword evidence="1" id="KW-0472">Membrane</keyword>
<keyword evidence="1" id="KW-1133">Transmembrane helix</keyword>
<organism evidence="3 4">
    <name type="scientific">Acidovorax carolinensis</name>
    <dbReference type="NCBI Taxonomy" id="553814"/>
    <lineage>
        <taxon>Bacteria</taxon>
        <taxon>Pseudomonadati</taxon>
        <taxon>Pseudomonadota</taxon>
        <taxon>Betaproteobacteria</taxon>
        <taxon>Burkholderiales</taxon>
        <taxon>Comamonadaceae</taxon>
        <taxon>Acidovorax</taxon>
    </lineage>
</organism>
<name>A0A240UID1_9BURK</name>
<evidence type="ECO:0000256" key="1">
    <source>
        <dbReference type="SAM" id="Phobius"/>
    </source>
</evidence>
<feature type="domain" description="DotM C-terminal cytoplasmic" evidence="2">
    <location>
        <begin position="187"/>
        <end position="353"/>
    </location>
</feature>
<dbReference type="OrthoDB" id="5616932at2"/>
<evidence type="ECO:0000313" key="3">
    <source>
        <dbReference type="EMBL" id="ART61264.1"/>
    </source>
</evidence>
<dbReference type="Proteomes" id="UP000194440">
    <property type="component" value="Plasmid pACP4.1"/>
</dbReference>